<evidence type="ECO:0000256" key="9">
    <source>
        <dbReference type="PIRSR" id="PIRSR602401-1"/>
    </source>
</evidence>
<evidence type="ECO:0000313" key="12">
    <source>
        <dbReference type="Proteomes" id="UP000629468"/>
    </source>
</evidence>
<dbReference type="GO" id="GO:0020037">
    <property type="term" value="F:heme binding"/>
    <property type="evidence" value="ECO:0007669"/>
    <property type="project" value="InterPro"/>
</dbReference>
<keyword evidence="5 9" id="KW-0479">Metal-binding</keyword>
<proteinExistence type="inferred from homology"/>
<dbReference type="InterPro" id="IPR002401">
    <property type="entry name" value="Cyt_P450_E_grp-I"/>
</dbReference>
<evidence type="ECO:0000256" key="6">
    <source>
        <dbReference type="ARBA" id="ARBA00023002"/>
    </source>
</evidence>
<name>A0A8H7C164_AGABI</name>
<evidence type="ECO:0000256" key="10">
    <source>
        <dbReference type="RuleBase" id="RU000461"/>
    </source>
</evidence>
<dbReference type="PRINTS" id="PR00463">
    <property type="entry name" value="EP450I"/>
</dbReference>
<dbReference type="InterPro" id="IPR036396">
    <property type="entry name" value="Cyt_P450_sf"/>
</dbReference>
<dbReference type="PANTHER" id="PTHR46300">
    <property type="entry name" value="P450, PUTATIVE (EUROFUNG)-RELATED-RELATED"/>
    <property type="match status" value="1"/>
</dbReference>
<dbReference type="InterPro" id="IPR001128">
    <property type="entry name" value="Cyt_P450"/>
</dbReference>
<dbReference type="PROSITE" id="PS00086">
    <property type="entry name" value="CYTOCHROME_P450"/>
    <property type="match status" value="1"/>
</dbReference>
<evidence type="ECO:0000256" key="8">
    <source>
        <dbReference type="ARBA" id="ARBA00023033"/>
    </source>
</evidence>
<gene>
    <name evidence="11" type="ORF">Agabi119p4_10834</name>
</gene>
<dbReference type="Gene3D" id="1.10.630.10">
    <property type="entry name" value="Cytochrome P450"/>
    <property type="match status" value="1"/>
</dbReference>
<dbReference type="Pfam" id="PF00067">
    <property type="entry name" value="p450"/>
    <property type="match status" value="1"/>
</dbReference>
<evidence type="ECO:0000256" key="4">
    <source>
        <dbReference type="ARBA" id="ARBA00022617"/>
    </source>
</evidence>
<comment type="caution">
    <text evidence="11">The sequence shown here is derived from an EMBL/GenBank/DDBJ whole genome shotgun (WGS) entry which is preliminary data.</text>
</comment>
<keyword evidence="4 9" id="KW-0349">Heme</keyword>
<dbReference type="InterPro" id="IPR050364">
    <property type="entry name" value="Cytochrome_P450_fung"/>
</dbReference>
<comment type="similarity">
    <text evidence="3 10">Belongs to the cytochrome P450 family.</text>
</comment>
<dbReference type="InterPro" id="IPR017972">
    <property type="entry name" value="Cyt_P450_CS"/>
</dbReference>
<comment type="pathway">
    <text evidence="2">Secondary metabolite biosynthesis.</text>
</comment>
<accession>A0A8H7C164</accession>
<keyword evidence="8 10" id="KW-0503">Monooxygenase</keyword>
<dbReference type="GO" id="GO:0005506">
    <property type="term" value="F:iron ion binding"/>
    <property type="evidence" value="ECO:0007669"/>
    <property type="project" value="InterPro"/>
</dbReference>
<keyword evidence="6 10" id="KW-0560">Oxidoreductase</keyword>
<dbReference type="PANTHER" id="PTHR46300:SF7">
    <property type="entry name" value="P450, PUTATIVE (EUROFUNG)-RELATED"/>
    <property type="match status" value="1"/>
</dbReference>
<comment type="cofactor">
    <cofactor evidence="1 9">
        <name>heme</name>
        <dbReference type="ChEBI" id="CHEBI:30413"/>
    </cofactor>
</comment>
<dbReference type="AlphaFoldDB" id="A0A8H7C164"/>
<evidence type="ECO:0000256" key="5">
    <source>
        <dbReference type="ARBA" id="ARBA00022723"/>
    </source>
</evidence>
<protein>
    <recommendedName>
        <fullName evidence="13">Cytochrome P450</fullName>
    </recommendedName>
</protein>
<evidence type="ECO:0000256" key="2">
    <source>
        <dbReference type="ARBA" id="ARBA00005179"/>
    </source>
</evidence>
<sequence>MGLPYFTSLTGLGILYFLYRYVKTTNVNPRRLPLPPGPKRYPLIGSILDVPPSRPWLVYDEWFKTYGDLVYFKLLGKSFLLVGSLERAVDIFEKRSTNYSDRPHMVMLMDFIGWDYNFALIPYGPWWRRHRRAFHEYFGSKKLPQYLPVQVRHVRGFLRRLLASPEDFLLHTRHLFAALITEVAYGIEIQDHNDPYVRQIEEVIKGVGEASVPGRYLVEVFPIMKYIPSWFPGAGWKRKAAYYRRINDRVSREPYETVKEDLKKGTAAPSVAAALIEALPEGNTKERAEAETVAMNVSGTAFLGAADTTVATIQSFILAMCLHPEVQKKAHEELDGVLQGKRLPELEDQKYMPYITAIAKEATRWHPVLPTGVPHMSTEDDEYHGYFIPKGTIVIGSIWSILHDPEAYEDPLRFMPERFMKHGKLDPNVRDPSVAAFGFGRRICPGMNMSDISLFLTVASILAVYDIQTELDESGKPVQMSGEYTIGNFQFPQPFRALFKPRSESAATLIRNSGLTD</sequence>
<evidence type="ECO:0000256" key="1">
    <source>
        <dbReference type="ARBA" id="ARBA00001971"/>
    </source>
</evidence>
<evidence type="ECO:0000256" key="3">
    <source>
        <dbReference type="ARBA" id="ARBA00010617"/>
    </source>
</evidence>
<dbReference type="CDD" id="cd11065">
    <property type="entry name" value="CYP64-like"/>
    <property type="match status" value="1"/>
</dbReference>
<evidence type="ECO:0000313" key="11">
    <source>
        <dbReference type="EMBL" id="KAF7760158.1"/>
    </source>
</evidence>
<evidence type="ECO:0008006" key="13">
    <source>
        <dbReference type="Google" id="ProtNLM"/>
    </source>
</evidence>
<reference evidence="11 12" key="1">
    <citation type="journal article" name="Sci. Rep.">
        <title>Telomere-to-telomere assembled and centromere annotated genomes of the two main subspecies of the button mushroom Agaricus bisporus reveal especially polymorphic chromosome ends.</title>
        <authorList>
            <person name="Sonnenberg A.S.M."/>
            <person name="Sedaghat-Telgerd N."/>
            <person name="Lavrijssen B."/>
            <person name="Ohm R.A."/>
            <person name="Hendrickx P.M."/>
            <person name="Scholtmeijer K."/>
            <person name="Baars J.J.P."/>
            <person name="van Peer A."/>
        </authorList>
    </citation>
    <scope>NUCLEOTIDE SEQUENCE [LARGE SCALE GENOMIC DNA]</scope>
    <source>
        <strain evidence="11 12">H119_p4</strain>
    </source>
</reference>
<dbReference type="Proteomes" id="UP000629468">
    <property type="component" value="Unassembled WGS sequence"/>
</dbReference>
<dbReference type="EMBL" id="JABXXO010000015">
    <property type="protein sequence ID" value="KAF7760158.1"/>
    <property type="molecule type" value="Genomic_DNA"/>
</dbReference>
<organism evidence="11 12">
    <name type="scientific">Agaricus bisporus var. burnettii</name>
    <dbReference type="NCBI Taxonomy" id="192524"/>
    <lineage>
        <taxon>Eukaryota</taxon>
        <taxon>Fungi</taxon>
        <taxon>Dikarya</taxon>
        <taxon>Basidiomycota</taxon>
        <taxon>Agaricomycotina</taxon>
        <taxon>Agaricomycetes</taxon>
        <taxon>Agaricomycetidae</taxon>
        <taxon>Agaricales</taxon>
        <taxon>Agaricineae</taxon>
        <taxon>Agaricaceae</taxon>
        <taxon>Agaricus</taxon>
    </lineage>
</organism>
<feature type="binding site" description="axial binding residue" evidence="9">
    <location>
        <position position="444"/>
    </location>
    <ligand>
        <name>heme</name>
        <dbReference type="ChEBI" id="CHEBI:30413"/>
    </ligand>
    <ligandPart>
        <name>Fe</name>
        <dbReference type="ChEBI" id="CHEBI:18248"/>
    </ligandPart>
</feature>
<dbReference type="GO" id="GO:0004497">
    <property type="term" value="F:monooxygenase activity"/>
    <property type="evidence" value="ECO:0007669"/>
    <property type="project" value="UniProtKB-KW"/>
</dbReference>
<evidence type="ECO:0000256" key="7">
    <source>
        <dbReference type="ARBA" id="ARBA00023004"/>
    </source>
</evidence>
<dbReference type="GO" id="GO:0016705">
    <property type="term" value="F:oxidoreductase activity, acting on paired donors, with incorporation or reduction of molecular oxygen"/>
    <property type="evidence" value="ECO:0007669"/>
    <property type="project" value="InterPro"/>
</dbReference>
<dbReference type="SUPFAM" id="SSF48264">
    <property type="entry name" value="Cytochrome P450"/>
    <property type="match status" value="1"/>
</dbReference>
<keyword evidence="7 9" id="KW-0408">Iron</keyword>